<gene>
    <name evidence="1" type="ORF">I4F81_004100</name>
</gene>
<proteinExistence type="predicted"/>
<keyword evidence="2" id="KW-1185">Reference proteome</keyword>
<protein>
    <submittedName>
        <fullName evidence="1">Uncharacterized protein</fullName>
    </submittedName>
</protein>
<dbReference type="Proteomes" id="UP000798662">
    <property type="component" value="Chromosome 1"/>
</dbReference>
<name>A0ACC3BVM0_PYRYE</name>
<dbReference type="EMBL" id="CM020618">
    <property type="protein sequence ID" value="KAK1861516.1"/>
    <property type="molecule type" value="Genomic_DNA"/>
</dbReference>
<evidence type="ECO:0000313" key="2">
    <source>
        <dbReference type="Proteomes" id="UP000798662"/>
    </source>
</evidence>
<accession>A0ACC3BVM0</accession>
<reference evidence="1" key="1">
    <citation type="submission" date="2019-11" db="EMBL/GenBank/DDBJ databases">
        <title>Nori genome reveals adaptations in red seaweeds to the harsh intertidal environment.</title>
        <authorList>
            <person name="Wang D."/>
            <person name="Mao Y."/>
        </authorList>
    </citation>
    <scope>NUCLEOTIDE SEQUENCE</scope>
    <source>
        <tissue evidence="1">Gametophyte</tissue>
    </source>
</reference>
<comment type="caution">
    <text evidence="1">The sequence shown here is derived from an EMBL/GenBank/DDBJ whole genome shotgun (WGS) entry which is preliminary data.</text>
</comment>
<evidence type="ECO:0000313" key="1">
    <source>
        <dbReference type="EMBL" id="KAK1861516.1"/>
    </source>
</evidence>
<sequence length="101" mass="10191">MQGLAGAAPLLSCTSTSLPGLAAALIRGRVDSRHCLRTHAPHGGGRREPPAVGRRPPPAAVGQEGGCVAALAAAVLATTSAGGGHHQPRPMPRVEQKRACH</sequence>
<organism evidence="1 2">
    <name type="scientific">Pyropia yezoensis</name>
    <name type="common">Susabi-nori</name>
    <name type="synonym">Porphyra yezoensis</name>
    <dbReference type="NCBI Taxonomy" id="2788"/>
    <lineage>
        <taxon>Eukaryota</taxon>
        <taxon>Rhodophyta</taxon>
        <taxon>Bangiophyceae</taxon>
        <taxon>Bangiales</taxon>
        <taxon>Bangiaceae</taxon>
        <taxon>Pyropia</taxon>
    </lineage>
</organism>